<evidence type="ECO:0000313" key="2">
    <source>
        <dbReference type="Proteomes" id="UP001189624"/>
    </source>
</evidence>
<reference evidence="1" key="1">
    <citation type="submission" date="2023-10" db="EMBL/GenBank/DDBJ databases">
        <authorList>
            <person name="Domelevo Entfellner J.-B."/>
        </authorList>
    </citation>
    <scope>NUCLEOTIDE SEQUENCE</scope>
</reference>
<organism evidence="1 2">
    <name type="scientific">Sphenostylis stenocarpa</name>
    <dbReference type="NCBI Taxonomy" id="92480"/>
    <lineage>
        <taxon>Eukaryota</taxon>
        <taxon>Viridiplantae</taxon>
        <taxon>Streptophyta</taxon>
        <taxon>Embryophyta</taxon>
        <taxon>Tracheophyta</taxon>
        <taxon>Spermatophyta</taxon>
        <taxon>Magnoliopsida</taxon>
        <taxon>eudicotyledons</taxon>
        <taxon>Gunneridae</taxon>
        <taxon>Pentapetalae</taxon>
        <taxon>rosids</taxon>
        <taxon>fabids</taxon>
        <taxon>Fabales</taxon>
        <taxon>Fabaceae</taxon>
        <taxon>Papilionoideae</taxon>
        <taxon>50 kb inversion clade</taxon>
        <taxon>NPAAA clade</taxon>
        <taxon>indigoferoid/millettioid clade</taxon>
        <taxon>Phaseoleae</taxon>
        <taxon>Sphenostylis</taxon>
    </lineage>
</organism>
<dbReference type="Proteomes" id="UP001189624">
    <property type="component" value="Chromosome 6"/>
</dbReference>
<sequence>MDSYSDLRFVLADRLIEAFHFGFGASDVSYLSHEGNKQKTMPDARRAIKHLTYADFGRLCSTPVNSCGSDVPRGQRQIHSRSVGPTPFKGGWPALPRTVMFDWAYTHSLTYVVPPQLTLAQAFCSSNVQGQSRWRLGVSKASWTQFLGLLRTDSLVSQGLTGDTTN</sequence>
<proteinExistence type="predicted"/>
<name>A0AA86TGI4_9FABA</name>
<gene>
    <name evidence="1" type="ORF">AYBTSS11_LOCUS20904</name>
</gene>
<evidence type="ECO:0000313" key="1">
    <source>
        <dbReference type="EMBL" id="CAJ1965560.1"/>
    </source>
</evidence>
<accession>A0AA86TGI4</accession>
<dbReference type="AlphaFoldDB" id="A0AA86TGI4"/>
<protein>
    <submittedName>
        <fullName evidence="1">Uncharacterized protein</fullName>
    </submittedName>
</protein>
<dbReference type="EMBL" id="OY731403">
    <property type="protein sequence ID" value="CAJ1965560.1"/>
    <property type="molecule type" value="Genomic_DNA"/>
</dbReference>
<dbReference type="Gramene" id="rna-AYBTSS11_LOCUS20904">
    <property type="protein sequence ID" value="CAJ1965560.1"/>
    <property type="gene ID" value="gene-AYBTSS11_LOCUS20904"/>
</dbReference>
<keyword evidence="2" id="KW-1185">Reference proteome</keyword>